<reference evidence="1 2" key="1">
    <citation type="submission" date="2024-02" db="EMBL/GenBank/DDBJ databases">
        <title>A draft genome for the cacao thread blight pathogen Marasmius crinis-equi.</title>
        <authorList>
            <person name="Cohen S.P."/>
            <person name="Baruah I.K."/>
            <person name="Amoako-Attah I."/>
            <person name="Bukari Y."/>
            <person name="Meinhardt L.W."/>
            <person name="Bailey B.A."/>
        </authorList>
    </citation>
    <scope>NUCLEOTIDE SEQUENCE [LARGE SCALE GENOMIC DNA]</scope>
    <source>
        <strain evidence="1 2">GH-76</strain>
    </source>
</reference>
<dbReference type="EMBL" id="JBAHYK010000134">
    <property type="protein sequence ID" value="KAL0577846.1"/>
    <property type="molecule type" value="Genomic_DNA"/>
</dbReference>
<gene>
    <name evidence="1" type="ORF">V5O48_004144</name>
</gene>
<comment type="caution">
    <text evidence="1">The sequence shown here is derived from an EMBL/GenBank/DDBJ whole genome shotgun (WGS) entry which is preliminary data.</text>
</comment>
<dbReference type="Proteomes" id="UP001465976">
    <property type="component" value="Unassembled WGS sequence"/>
</dbReference>
<evidence type="ECO:0008006" key="3">
    <source>
        <dbReference type="Google" id="ProtNLM"/>
    </source>
</evidence>
<accession>A0ABR3FQX6</accession>
<name>A0ABR3FQX6_9AGAR</name>
<evidence type="ECO:0000313" key="2">
    <source>
        <dbReference type="Proteomes" id="UP001465976"/>
    </source>
</evidence>
<protein>
    <recommendedName>
        <fullName evidence="3">F-box domain-containing protein</fullName>
    </recommendedName>
</protein>
<organism evidence="1 2">
    <name type="scientific">Marasmius crinis-equi</name>
    <dbReference type="NCBI Taxonomy" id="585013"/>
    <lineage>
        <taxon>Eukaryota</taxon>
        <taxon>Fungi</taxon>
        <taxon>Dikarya</taxon>
        <taxon>Basidiomycota</taxon>
        <taxon>Agaricomycotina</taxon>
        <taxon>Agaricomycetes</taxon>
        <taxon>Agaricomycetidae</taxon>
        <taxon>Agaricales</taxon>
        <taxon>Marasmiineae</taxon>
        <taxon>Marasmiaceae</taxon>
        <taxon>Marasmius</taxon>
    </lineage>
</organism>
<proteinExistence type="predicted"/>
<keyword evidence="2" id="KW-1185">Reference proteome</keyword>
<evidence type="ECO:0000313" key="1">
    <source>
        <dbReference type="EMBL" id="KAL0577846.1"/>
    </source>
</evidence>
<sequence>MGVLRSGVVLNKQQMLVEEELLLSDEMLLARLDSAGSFFESLLQDMRAGQAFLRDRIWTRKALKAPIHSLPTEVIQDILLLACTEERYDWMGRPIHPVTMFGNHDRNVPNNFAQVCARWHHIVYNTPNFWGALTVQLPRTDAERRRLRQVLGRSGSIPIQLVIERDDWLPPCSARSASLRVALTRVRELHVDYDVAVKENIGGAVDCHFLRRLFLHVRGVHGISNLRSFSRSQLTSLIQAPLLEHFWTDCFSELARHNLFPAHTLAVFECGGRGIIQLPHLRELMRRCSLIRSLSVHIGLFEEDQNMQDPFRLDGVEYLAFNCEYSYSSLSFLDLITTPVLTELVLPVDPPDNIWTHLIDLIRRSACHLQSLSCTLPWNFNDDPSGWSSVFALLPNLATLRVQLPGSLSWTGKSALDVLCHILSGDTPRLPKLQSFQVSTHGSDWRESDREIQDTDRIVSPFLWFAEARSPGNQYLSVFPLRTARLIVRARYDWGNRSTGSISGSLAARCEVLRSAGVECVVTFSSN</sequence>